<evidence type="ECO:0000313" key="2">
    <source>
        <dbReference type="Proteomes" id="UP000009082"/>
    </source>
</evidence>
<reference evidence="1 2" key="1">
    <citation type="journal article" date="2009" name="PLoS Pathog.">
        <title>Genomic analyses of the microsporidian Nosema ceranae, an emergent pathogen of honey bees.</title>
        <authorList>
            <person name="Cornman R.S."/>
            <person name="Chen Y.P."/>
            <person name="Schatz M.C."/>
            <person name="Street C."/>
            <person name="Zhao Y."/>
            <person name="Desany B."/>
            <person name="Egholm M."/>
            <person name="Hutchison S."/>
            <person name="Pettis J.S."/>
            <person name="Lipkin W.I."/>
            <person name="Evans J.D."/>
        </authorList>
    </citation>
    <scope>NUCLEOTIDE SEQUENCE [LARGE SCALE GENOMIC DNA]</scope>
    <source>
        <strain evidence="1 2">BRL01</strain>
    </source>
</reference>
<comment type="caution">
    <text evidence="1">The sequence shown here is derived from an EMBL/GenBank/DDBJ whole genome shotgun (WGS) entry which is preliminary data.</text>
</comment>
<dbReference type="VEuPathDB" id="MicrosporidiaDB:NCER_101160"/>
<sequence>MKLELLVLFFTYLESTKNIYENLLDIVKQKFKTKDYFLINLEKKYYVFKVAVDDKEISFQEFITEAFRSEYGFKGERIKYNTADEALQKVCDYYLFRNFNKLQEFTVFCKLVLHTSENDINFNLKQFFYDRVQSDFIAKLYDSNKQKQIEELCLSFSRNRMVDTKFCFSLIKRSYDDTIKCFEEENKMKFFFPVKLRNLMLFFKIDVKDLYNVEKQYTTELIKLHNTVNNDNNSTDVCTLITKVFTFSDFVSNYILLNDAINDEYLLDLLNNFDNNFFNVSFKKKVVSFENLGTSFCYSCCYNLLNSEENCQLISEETYQDCNKILDLYTKTKDIDFARYKIIFHKFKTENLLDHVLYEICKNPGSASYLILMQILGHYNILNVSEIIVLTQNINDNNRGQIIASLKHFFTKEKLSKIYFMMTPKNEEVNNLLYTLIAKEADEFFSNYKKKDILNIEFFNDIQKFSNLYLGHNKMTINSFYGILIGSFRFIISSGEKTLKLAFESIALLTNVDVWYRIRRRHIFHFYRKNAEEVFQKLNIDDPDNLEKYVESLNK</sequence>
<dbReference type="InParanoid" id="C4V9C9"/>
<dbReference type="AlphaFoldDB" id="C4V9C9"/>
<gene>
    <name evidence="1" type="ORF">NCER_101160</name>
</gene>
<accession>C4V9C9</accession>
<proteinExistence type="predicted"/>
<protein>
    <submittedName>
        <fullName evidence="1">Uncharacterized protein</fullName>
    </submittedName>
</protein>
<dbReference type="EMBL" id="ACOL01000102">
    <property type="protein sequence ID" value="EEQ82173.1"/>
    <property type="molecule type" value="Genomic_DNA"/>
</dbReference>
<dbReference type="HOGENOM" id="CLU_036109_0_0_1"/>
<dbReference type="KEGG" id="nce:NCER_101160"/>
<name>C4V9C9_VAIC1</name>
<organism evidence="1 2">
    <name type="scientific">Vairimorpha ceranae (strain BRL01)</name>
    <name type="common">Microsporidian parasite</name>
    <name type="synonym">Nosema ceranae</name>
    <dbReference type="NCBI Taxonomy" id="578460"/>
    <lineage>
        <taxon>Eukaryota</taxon>
        <taxon>Fungi</taxon>
        <taxon>Fungi incertae sedis</taxon>
        <taxon>Microsporidia</taxon>
        <taxon>Nosematidae</taxon>
        <taxon>Vairimorpha</taxon>
    </lineage>
</organism>
<evidence type="ECO:0000313" key="1">
    <source>
        <dbReference type="EMBL" id="EEQ82173.1"/>
    </source>
</evidence>
<dbReference type="Proteomes" id="UP000009082">
    <property type="component" value="Unassembled WGS sequence"/>
</dbReference>